<evidence type="ECO:0000259" key="5">
    <source>
        <dbReference type="Pfam" id="PF00496"/>
    </source>
</evidence>
<accession>R1CT23</accession>
<dbReference type="PANTHER" id="PTHR30290:SF9">
    <property type="entry name" value="OLIGOPEPTIDE-BINDING PROTEIN APPA"/>
    <property type="match status" value="1"/>
</dbReference>
<dbReference type="Proteomes" id="UP000013378">
    <property type="component" value="Unassembled WGS sequence"/>
</dbReference>
<dbReference type="EMBL" id="ARZA01000236">
    <property type="protein sequence ID" value="EOC99848.1"/>
    <property type="molecule type" value="Genomic_DNA"/>
</dbReference>
<evidence type="ECO:0000313" key="7">
    <source>
        <dbReference type="Proteomes" id="UP000013378"/>
    </source>
</evidence>
<feature type="domain" description="Solute-binding protein family 5" evidence="5">
    <location>
        <begin position="93"/>
        <end position="486"/>
    </location>
</feature>
<dbReference type="PIRSF" id="PIRSF002741">
    <property type="entry name" value="MppA"/>
    <property type="match status" value="1"/>
</dbReference>
<dbReference type="GO" id="GO:0042597">
    <property type="term" value="C:periplasmic space"/>
    <property type="evidence" value="ECO:0007669"/>
    <property type="project" value="UniProtKB-ARBA"/>
</dbReference>
<feature type="signal peptide" evidence="4">
    <location>
        <begin position="1"/>
        <end position="22"/>
    </location>
</feature>
<dbReference type="InterPro" id="IPR000914">
    <property type="entry name" value="SBP_5_dom"/>
</dbReference>
<dbReference type="PATRIC" id="fig|1304284.3.peg.2118"/>
<gene>
    <name evidence="6" type="ORF">L21TH_2153</name>
</gene>
<dbReference type="PROSITE" id="PS51257">
    <property type="entry name" value="PROKAR_LIPOPROTEIN"/>
    <property type="match status" value="1"/>
</dbReference>
<dbReference type="SUPFAM" id="SSF53850">
    <property type="entry name" value="Periplasmic binding protein-like II"/>
    <property type="match status" value="1"/>
</dbReference>
<dbReference type="GO" id="GO:1904680">
    <property type="term" value="F:peptide transmembrane transporter activity"/>
    <property type="evidence" value="ECO:0007669"/>
    <property type="project" value="TreeGrafter"/>
</dbReference>
<dbReference type="CDD" id="cd08513">
    <property type="entry name" value="PBP2_thermophilic_Hb8_like"/>
    <property type="match status" value="1"/>
</dbReference>
<evidence type="ECO:0000256" key="4">
    <source>
        <dbReference type="SAM" id="SignalP"/>
    </source>
</evidence>
<keyword evidence="2" id="KW-0813">Transport</keyword>
<evidence type="ECO:0000256" key="1">
    <source>
        <dbReference type="ARBA" id="ARBA00005695"/>
    </source>
</evidence>
<dbReference type="OrthoDB" id="9772924at2"/>
<protein>
    <submittedName>
        <fullName evidence="6">Oligopeptide ABC transporter, periplasmic oligopeptide-binding protein OppA</fullName>
    </submittedName>
</protein>
<feature type="chain" id="PRO_5039382620" evidence="4">
    <location>
        <begin position="23"/>
        <end position="592"/>
    </location>
</feature>
<dbReference type="InterPro" id="IPR030678">
    <property type="entry name" value="Peptide/Ni-bd"/>
</dbReference>
<dbReference type="GO" id="GO:0015833">
    <property type="term" value="P:peptide transport"/>
    <property type="evidence" value="ECO:0007669"/>
    <property type="project" value="TreeGrafter"/>
</dbReference>
<reference evidence="6 7" key="1">
    <citation type="journal article" date="2015" name="Geomicrobiol. J.">
        <title>Caldisalinibacter kiritimatiensis gen. nov., sp. nov., a moderately thermohalophilic thiosulfate-reducing bacterium from a hypersaline microbial mat.</title>
        <authorList>
            <person name="Ben Hania W."/>
            <person name="Joseph M."/>
            <person name="Fiebig A."/>
            <person name="Bunk B."/>
            <person name="Klenk H.-P."/>
            <person name="Fardeau M.-L."/>
            <person name="Spring S."/>
        </authorList>
    </citation>
    <scope>NUCLEOTIDE SEQUENCE [LARGE SCALE GENOMIC DNA]</scope>
    <source>
        <strain evidence="6 7">L21-TH-D2</strain>
    </source>
</reference>
<dbReference type="eggNOG" id="COG0747">
    <property type="taxonomic scope" value="Bacteria"/>
</dbReference>
<dbReference type="Gene3D" id="3.40.190.10">
    <property type="entry name" value="Periplasmic binding protein-like II"/>
    <property type="match status" value="1"/>
</dbReference>
<keyword evidence="3 4" id="KW-0732">Signal</keyword>
<dbReference type="Gene3D" id="3.10.105.10">
    <property type="entry name" value="Dipeptide-binding Protein, Domain 3"/>
    <property type="match status" value="1"/>
</dbReference>
<dbReference type="AlphaFoldDB" id="R1CT23"/>
<comment type="caution">
    <text evidence="6">The sequence shown here is derived from an EMBL/GenBank/DDBJ whole genome shotgun (WGS) entry which is preliminary data.</text>
</comment>
<sequence length="592" mass="68551">MRLKKISTVILSLLLIMTLVSCTVEDIQNNNGTKKEKEQNEVVEYEPSYGGELVVPISYVKTFNPLMNKDKSLYYFYKLIYEGLFEFDQNLNIKNVLAENYSIEDEGQVINIKLRQDVSWHDGEKFTAEDVKFTLDTIKYGAQNSVYREMMSSIFKPGKPGDLEHILNVEIIDEYNLKIIFDRSYSNALESLVLPILPRHQFVEDGINIKEAYESALELDNFKPVGTGPYKFETYNKLKSVTLVVNENWWKGKPYISRIIGKVLADDRLALTALKAGEIDLAVSVGVDWEKYAQNNKVKVFEYPTQRYEFLGFNFSKEIFTGEKGKVLREVIAYGTDKDEIIDKVYLDHAIKTDLPIPPFSWLVDENLNKFDFNVNKARDILEEAGWSDIDEDGIYEDVNGKELTLNLLTNSYNRLRKATADMIADNLTEVGIKVIKDYDSSNKENLTQDMINTQWENVQTKIANGDFDIVLTGWNLSYIPDLSFAFHSSQIEYGTNFIKYNNELMDKKLIEAFKAPSRNEKKSVYKEIQSILLEDLPYISLFFQESAILVNDKIHGEIQPKSFNIYYNIEEWFIPEIYQEDNKKDNNEDKQ</sequence>
<dbReference type="RefSeq" id="WP_006315736.1">
    <property type="nucleotide sequence ID" value="NZ_ARZA01000236.1"/>
</dbReference>
<evidence type="ECO:0000313" key="6">
    <source>
        <dbReference type="EMBL" id="EOC99848.1"/>
    </source>
</evidence>
<organism evidence="6 7">
    <name type="scientific">Caldisalinibacter kiritimatiensis</name>
    <dbReference type="NCBI Taxonomy" id="1304284"/>
    <lineage>
        <taxon>Bacteria</taxon>
        <taxon>Bacillati</taxon>
        <taxon>Bacillota</taxon>
        <taxon>Tissierellia</taxon>
        <taxon>Tissierellales</taxon>
        <taxon>Thermohalobacteraceae</taxon>
        <taxon>Caldisalinibacter</taxon>
    </lineage>
</organism>
<evidence type="ECO:0000256" key="3">
    <source>
        <dbReference type="ARBA" id="ARBA00022729"/>
    </source>
</evidence>
<dbReference type="GO" id="GO:0043190">
    <property type="term" value="C:ATP-binding cassette (ABC) transporter complex"/>
    <property type="evidence" value="ECO:0007669"/>
    <property type="project" value="InterPro"/>
</dbReference>
<comment type="similarity">
    <text evidence="1">Belongs to the bacterial solute-binding protein 5 family.</text>
</comment>
<dbReference type="Pfam" id="PF00496">
    <property type="entry name" value="SBP_bac_5"/>
    <property type="match status" value="1"/>
</dbReference>
<keyword evidence="7" id="KW-1185">Reference proteome</keyword>
<name>R1CT23_9FIRM</name>
<evidence type="ECO:0000256" key="2">
    <source>
        <dbReference type="ARBA" id="ARBA00022448"/>
    </source>
</evidence>
<dbReference type="Gene3D" id="3.90.76.10">
    <property type="entry name" value="Dipeptide-binding Protein, Domain 1"/>
    <property type="match status" value="1"/>
</dbReference>
<proteinExistence type="inferred from homology"/>
<dbReference type="STRING" id="1304284.L21TH_2153"/>
<dbReference type="InterPro" id="IPR039424">
    <property type="entry name" value="SBP_5"/>
</dbReference>
<dbReference type="PANTHER" id="PTHR30290">
    <property type="entry name" value="PERIPLASMIC BINDING COMPONENT OF ABC TRANSPORTER"/>
    <property type="match status" value="1"/>
</dbReference>